<keyword evidence="6" id="KW-0408">Iron</keyword>
<keyword evidence="7" id="KW-0411">Iron-sulfur</keyword>
<dbReference type="Pfam" id="PF00919">
    <property type="entry name" value="UPF0004"/>
    <property type="match status" value="1"/>
</dbReference>
<dbReference type="SMART" id="SM00729">
    <property type="entry name" value="Elp3"/>
    <property type="match status" value="1"/>
</dbReference>
<proteinExistence type="predicted"/>
<dbReference type="Proteomes" id="UP000664265">
    <property type="component" value="Unassembled WGS sequence"/>
</dbReference>
<dbReference type="InterPro" id="IPR007197">
    <property type="entry name" value="rSAM"/>
</dbReference>
<dbReference type="InterPro" id="IPR006638">
    <property type="entry name" value="Elp3/MiaA/NifB-like_rSAM"/>
</dbReference>
<evidence type="ECO:0000256" key="7">
    <source>
        <dbReference type="ARBA" id="ARBA00023014"/>
    </source>
</evidence>
<dbReference type="PROSITE" id="PS01278">
    <property type="entry name" value="MTTASE_RADICAL"/>
    <property type="match status" value="1"/>
</dbReference>
<evidence type="ECO:0000256" key="3">
    <source>
        <dbReference type="ARBA" id="ARBA00022679"/>
    </source>
</evidence>
<dbReference type="SFLD" id="SFLDG01061">
    <property type="entry name" value="methylthiotransferase"/>
    <property type="match status" value="1"/>
</dbReference>
<dbReference type="Gene3D" id="3.80.30.20">
    <property type="entry name" value="tm_1862 like domain"/>
    <property type="match status" value="1"/>
</dbReference>
<evidence type="ECO:0000313" key="11">
    <source>
        <dbReference type="Proteomes" id="UP000664265"/>
    </source>
</evidence>
<dbReference type="SUPFAM" id="SSF102114">
    <property type="entry name" value="Radical SAM enzymes"/>
    <property type="match status" value="1"/>
</dbReference>
<dbReference type="InterPro" id="IPR058240">
    <property type="entry name" value="rSAM_sf"/>
</dbReference>
<dbReference type="PANTHER" id="PTHR11918:SF45">
    <property type="entry name" value="THREONYLCARBAMOYLADENOSINE TRNA METHYLTHIOTRANSFERASE"/>
    <property type="match status" value="1"/>
</dbReference>
<dbReference type="InterPro" id="IPR013848">
    <property type="entry name" value="Methylthiotransferase_N"/>
</dbReference>
<gene>
    <name evidence="10" type="primary">mtaB</name>
    <name evidence="10" type="ORF">JHU38_02655</name>
</gene>
<evidence type="ECO:0000313" key="10">
    <source>
        <dbReference type="EMBL" id="MBO1362687.1"/>
    </source>
</evidence>
<dbReference type="RefSeq" id="WP_107582579.1">
    <property type="nucleotide sequence ID" value="NZ_JAERMS010000004.1"/>
</dbReference>
<sequence>MIDSSAFQGKKAKYYTLGCKLNFSETSTFERLLSDMGVRQAERNELADICLINTCSVTEVADHKCRQIIHRMARENPGAFVIVTGCYAQLSSKTISKIEGVDLVLGSNEKANLIQYLNDAFIGQKTDHHLHLYHAEKTKDIKTFAPSCSKGNRTRYFLKVQDGCNYFCTYCTIPYARGFSRNPPIDFLVQQARQAAKEGGKEIVITGVNIGDFGETTHEKFIDLVKELDKIEEIKRFRISSLEPDLCEDELIDYCATSRAFMPHFHIPLQSGSDEVLKLMYRRYDKALFAHKINLIKAKMPHAFIGVDVMVGCRGEKEEYFEECYEFLQSLPITQLHVFPYSERPGTSALSIPHVVTDKEKKERSKRLLELSDKKTEEFYAQFIGKEAEVLFEKAGKGKRMHGFTSNYIRVELPAIVAKEEYDNQLIKVKLKNFNFNKSALIAEII</sequence>
<evidence type="ECO:0000256" key="6">
    <source>
        <dbReference type="ARBA" id="ARBA00023004"/>
    </source>
</evidence>
<reference evidence="10 11" key="1">
    <citation type="submission" date="2021-01" db="EMBL/GenBank/DDBJ databases">
        <title>Prevotella A2931 sp. nov.</title>
        <authorList>
            <person name="Buhl M."/>
            <person name="Oberhettinger P."/>
        </authorList>
    </citation>
    <scope>NUCLEOTIDE SEQUENCE [LARGE SCALE GENOMIC DNA]</scope>
    <source>
        <strain evidence="10 11">A2931</strain>
    </source>
</reference>
<comment type="caution">
    <text evidence="10">The sequence shown here is derived from an EMBL/GenBank/DDBJ whole genome shotgun (WGS) entry which is preliminary data.</text>
</comment>
<feature type="domain" description="MTTase N-terminal" evidence="8">
    <location>
        <begin position="10"/>
        <end position="122"/>
    </location>
</feature>
<dbReference type="InterPro" id="IPR023404">
    <property type="entry name" value="rSAM_horseshoe"/>
</dbReference>
<dbReference type="NCBIfam" id="TIGR00089">
    <property type="entry name" value="MiaB/RimO family radical SAM methylthiotransferase"/>
    <property type="match status" value="1"/>
</dbReference>
<keyword evidence="3" id="KW-0808">Transferase</keyword>
<dbReference type="SFLD" id="SFLDS00029">
    <property type="entry name" value="Radical_SAM"/>
    <property type="match status" value="1"/>
</dbReference>
<dbReference type="CDD" id="cd01335">
    <property type="entry name" value="Radical_SAM"/>
    <property type="match status" value="1"/>
</dbReference>
<evidence type="ECO:0000256" key="1">
    <source>
        <dbReference type="ARBA" id="ARBA00001966"/>
    </source>
</evidence>
<dbReference type="InterPro" id="IPR038135">
    <property type="entry name" value="Methylthiotransferase_N_sf"/>
</dbReference>
<dbReference type="PANTHER" id="PTHR11918">
    <property type="entry name" value="RADICAL SAM PROTEINS"/>
    <property type="match status" value="1"/>
</dbReference>
<dbReference type="SFLD" id="SFLDG01082">
    <property type="entry name" value="B12-binding_domain_containing"/>
    <property type="match status" value="1"/>
</dbReference>
<evidence type="ECO:0000256" key="4">
    <source>
        <dbReference type="ARBA" id="ARBA00022691"/>
    </source>
</evidence>
<dbReference type="PROSITE" id="PS51918">
    <property type="entry name" value="RADICAL_SAM"/>
    <property type="match status" value="1"/>
</dbReference>
<evidence type="ECO:0000259" key="8">
    <source>
        <dbReference type="PROSITE" id="PS51449"/>
    </source>
</evidence>
<dbReference type="NCBIfam" id="TIGR01579">
    <property type="entry name" value="MiaB-like-C"/>
    <property type="match status" value="1"/>
</dbReference>
<evidence type="ECO:0000256" key="5">
    <source>
        <dbReference type="ARBA" id="ARBA00022723"/>
    </source>
</evidence>
<name>A0ABS3M3C9_9BACT</name>
<evidence type="ECO:0000256" key="2">
    <source>
        <dbReference type="ARBA" id="ARBA00022485"/>
    </source>
</evidence>
<dbReference type="Pfam" id="PF04055">
    <property type="entry name" value="Radical_SAM"/>
    <property type="match status" value="1"/>
</dbReference>
<keyword evidence="5" id="KW-0479">Metal-binding</keyword>
<dbReference type="EMBL" id="JAERMS010000004">
    <property type="protein sequence ID" value="MBO1362687.1"/>
    <property type="molecule type" value="Genomic_DNA"/>
</dbReference>
<keyword evidence="11" id="KW-1185">Reference proteome</keyword>
<comment type="cofactor">
    <cofactor evidence="1">
        <name>[4Fe-4S] cluster</name>
        <dbReference type="ChEBI" id="CHEBI:49883"/>
    </cofactor>
</comment>
<dbReference type="Gene3D" id="3.40.50.12160">
    <property type="entry name" value="Methylthiotransferase, N-terminal domain"/>
    <property type="match status" value="1"/>
</dbReference>
<evidence type="ECO:0000259" key="9">
    <source>
        <dbReference type="PROSITE" id="PS51918"/>
    </source>
</evidence>
<keyword evidence="4" id="KW-0949">S-adenosyl-L-methionine</keyword>
<keyword evidence="2" id="KW-0004">4Fe-4S</keyword>
<feature type="domain" description="Radical SAM core" evidence="9">
    <location>
        <begin position="150"/>
        <end position="378"/>
    </location>
</feature>
<organism evidence="10 11">
    <name type="scientific">Prevotella illustrans</name>
    <dbReference type="NCBI Taxonomy" id="2800387"/>
    <lineage>
        <taxon>Bacteria</taxon>
        <taxon>Pseudomonadati</taxon>
        <taxon>Bacteroidota</taxon>
        <taxon>Bacteroidia</taxon>
        <taxon>Bacteroidales</taxon>
        <taxon>Prevotellaceae</taxon>
        <taxon>Prevotella</taxon>
    </lineage>
</organism>
<dbReference type="PROSITE" id="PS51449">
    <property type="entry name" value="MTTASE_N"/>
    <property type="match status" value="1"/>
</dbReference>
<accession>A0ABS3M3C9</accession>
<dbReference type="InterPro" id="IPR020612">
    <property type="entry name" value="Methylthiotransferase_CS"/>
</dbReference>
<protein>
    <submittedName>
        <fullName evidence="10">tRNA (N(6)-L-threonylcarbamoyladenosine(37)-C(2))-methylthiotransferase MtaB</fullName>
    </submittedName>
</protein>
<dbReference type="InterPro" id="IPR005839">
    <property type="entry name" value="Methylthiotransferase"/>
</dbReference>
<dbReference type="InterPro" id="IPR006467">
    <property type="entry name" value="MiaB-like_bact"/>
</dbReference>